<evidence type="ECO:0000256" key="2">
    <source>
        <dbReference type="ARBA" id="ARBA00022723"/>
    </source>
</evidence>
<dbReference type="SUPFAM" id="SSF53187">
    <property type="entry name" value="Zn-dependent exopeptidases"/>
    <property type="match status" value="1"/>
</dbReference>
<gene>
    <name evidence="4" type="ORF">ACFOZ4_19005</name>
</gene>
<dbReference type="NCBIfam" id="NF005914">
    <property type="entry name" value="PRK07907.1"/>
    <property type="match status" value="1"/>
</dbReference>
<protein>
    <submittedName>
        <fullName evidence="4">M20/M25/M40 family metallo-hydrolase</fullName>
    </submittedName>
</protein>
<dbReference type="RefSeq" id="WP_253752767.1">
    <property type="nucleotide sequence ID" value="NZ_JAMZDZ010000001.1"/>
</dbReference>
<dbReference type="Gene3D" id="3.30.70.360">
    <property type="match status" value="1"/>
</dbReference>
<accession>A0ABV8LQV8</accession>
<dbReference type="PANTHER" id="PTHR43270">
    <property type="entry name" value="BETA-ALA-HIS DIPEPTIDASE"/>
    <property type="match status" value="1"/>
</dbReference>
<dbReference type="Pfam" id="PF01546">
    <property type="entry name" value="Peptidase_M20"/>
    <property type="match status" value="1"/>
</dbReference>
<sequence length="463" mass="48933">MNAVELRARVDDLMSSAHDDLAKLIAIRSVAGADDRTAAECVRAAEWVAETLRGAGFPHVRLLPVPEAGPTVYADRSDAGPDAPTVLLYAHYDVHPAPDEDVWKTPPFELTELDGRWYGRGASDCKGNLLMHLTAIRALGDELPVNLKVVVEGSAERSAGSLARSLGEYASLLAADVFVIGDAGNLAVGVPAVTVSLRGHVALSVTVETLTEPREAGPYGGPAPDALAALLLMLASFRDAAGNTNVLGLDNMSSWAGAIYAPARFREDAAVLDGVALLGNGGIADSLWARPAITVLDIDYPVRGEHGMIQPWARARLDLRVPPHVDEVKAAQALVGHLNAVAPWGAHVRVDRESAVPPFLARAGGPAYAALTESLRDVYGEEPAQLGRGGTNPLCVGLAEHFPDAEILLIGVEEPLARRHEPDESVDPAEIADMALVEALFLRRCGRVSPMAGEDPRVGILGR</sequence>
<evidence type="ECO:0000256" key="3">
    <source>
        <dbReference type="ARBA" id="ARBA00022801"/>
    </source>
</evidence>
<evidence type="ECO:0000313" key="5">
    <source>
        <dbReference type="Proteomes" id="UP001595816"/>
    </source>
</evidence>
<evidence type="ECO:0000256" key="1">
    <source>
        <dbReference type="ARBA" id="ARBA00022670"/>
    </source>
</evidence>
<evidence type="ECO:0000313" key="4">
    <source>
        <dbReference type="EMBL" id="MFC4132702.1"/>
    </source>
</evidence>
<dbReference type="Gene3D" id="3.40.630.10">
    <property type="entry name" value="Zn peptidases"/>
    <property type="match status" value="1"/>
</dbReference>
<dbReference type="InterPro" id="IPR002933">
    <property type="entry name" value="Peptidase_M20"/>
</dbReference>
<keyword evidence="5" id="KW-1185">Reference proteome</keyword>
<keyword evidence="3" id="KW-0378">Hydrolase</keyword>
<keyword evidence="1" id="KW-0645">Protease</keyword>
<keyword evidence="2" id="KW-0479">Metal-binding</keyword>
<proteinExistence type="predicted"/>
<dbReference type="PANTHER" id="PTHR43270:SF12">
    <property type="entry name" value="SUCCINYL-DIAMINOPIMELATE DESUCCINYLASE"/>
    <property type="match status" value="1"/>
</dbReference>
<dbReference type="InterPro" id="IPR051458">
    <property type="entry name" value="Cyt/Met_Dipeptidase"/>
</dbReference>
<name>A0ABV8LQV8_9ACTN</name>
<comment type="caution">
    <text evidence="4">The sequence shown here is derived from an EMBL/GenBank/DDBJ whole genome shotgun (WGS) entry which is preliminary data.</text>
</comment>
<dbReference type="EMBL" id="JBHSAY010000009">
    <property type="protein sequence ID" value="MFC4132702.1"/>
    <property type="molecule type" value="Genomic_DNA"/>
</dbReference>
<reference evidence="5" key="1">
    <citation type="journal article" date="2019" name="Int. J. Syst. Evol. Microbiol.">
        <title>The Global Catalogue of Microorganisms (GCM) 10K type strain sequencing project: providing services to taxonomists for standard genome sequencing and annotation.</title>
        <authorList>
            <consortium name="The Broad Institute Genomics Platform"/>
            <consortium name="The Broad Institute Genome Sequencing Center for Infectious Disease"/>
            <person name="Wu L."/>
            <person name="Ma J."/>
        </authorList>
    </citation>
    <scope>NUCLEOTIDE SEQUENCE [LARGE SCALE GENOMIC DNA]</scope>
    <source>
        <strain evidence="5">CGMCC 4.7289</strain>
    </source>
</reference>
<organism evidence="4 5">
    <name type="scientific">Hamadaea flava</name>
    <dbReference type="NCBI Taxonomy" id="1742688"/>
    <lineage>
        <taxon>Bacteria</taxon>
        <taxon>Bacillati</taxon>
        <taxon>Actinomycetota</taxon>
        <taxon>Actinomycetes</taxon>
        <taxon>Micromonosporales</taxon>
        <taxon>Micromonosporaceae</taxon>
        <taxon>Hamadaea</taxon>
    </lineage>
</organism>
<dbReference type="Proteomes" id="UP001595816">
    <property type="component" value="Unassembled WGS sequence"/>
</dbReference>